<sequence>WVRSSGTRTPSRVTRPQRSARCQKSTSRRWSTRGIPPMRRPTPCQLARRRLRPTSAVMTAGHGVMAWAKRASRTATRAGSRTSQVTQQGTSPSSPSCCQGRRMSPCPSSSGAARPASHARRTMTPLSRSSPGAPRPSIRSGGCQGPRATSATSAVAVAAAMRAPCGSRSSRRSGSSRSTGSRPLERLAWRARSVACISFRTP</sequence>
<feature type="compositionally biased region" description="Polar residues" evidence="1">
    <location>
        <begin position="84"/>
        <end position="97"/>
    </location>
</feature>
<feature type="region of interest" description="Disordered" evidence="1">
    <location>
        <begin position="1"/>
        <end position="42"/>
    </location>
</feature>
<feature type="region of interest" description="Disordered" evidence="1">
    <location>
        <begin position="68"/>
        <end position="185"/>
    </location>
</feature>
<feature type="compositionally biased region" description="Polar residues" evidence="1">
    <location>
        <begin position="1"/>
        <end position="25"/>
    </location>
</feature>
<feature type="compositionally biased region" description="Low complexity" evidence="1">
    <location>
        <begin position="148"/>
        <end position="182"/>
    </location>
</feature>
<dbReference type="AlphaFoldDB" id="A0A6J4RL70"/>
<feature type="non-terminal residue" evidence="2">
    <location>
        <position position="202"/>
    </location>
</feature>
<reference evidence="2" key="1">
    <citation type="submission" date="2020-02" db="EMBL/GenBank/DDBJ databases">
        <authorList>
            <person name="Meier V. D."/>
        </authorList>
    </citation>
    <scope>NUCLEOTIDE SEQUENCE</scope>
    <source>
        <strain evidence="2">AVDCRST_MAG13</strain>
    </source>
</reference>
<feature type="compositionally biased region" description="Low complexity" evidence="1">
    <location>
        <begin position="73"/>
        <end position="83"/>
    </location>
</feature>
<protein>
    <submittedName>
        <fullName evidence="2">Uncharacterized protein</fullName>
    </submittedName>
</protein>
<dbReference type="EMBL" id="CADCVO010000126">
    <property type="protein sequence ID" value="CAA9476256.1"/>
    <property type="molecule type" value="Genomic_DNA"/>
</dbReference>
<feature type="non-terminal residue" evidence="2">
    <location>
        <position position="1"/>
    </location>
</feature>
<name>A0A6J4RL70_9ACTN</name>
<gene>
    <name evidence="2" type="ORF">AVDCRST_MAG13-845</name>
</gene>
<evidence type="ECO:0000256" key="1">
    <source>
        <dbReference type="SAM" id="MobiDB-lite"/>
    </source>
</evidence>
<accession>A0A6J4RL70</accession>
<evidence type="ECO:0000313" key="2">
    <source>
        <dbReference type="EMBL" id="CAA9476256.1"/>
    </source>
</evidence>
<proteinExistence type="predicted"/>
<organism evidence="2">
    <name type="scientific">uncultured Solirubrobacteraceae bacterium</name>
    <dbReference type="NCBI Taxonomy" id="1162706"/>
    <lineage>
        <taxon>Bacteria</taxon>
        <taxon>Bacillati</taxon>
        <taxon>Actinomycetota</taxon>
        <taxon>Thermoleophilia</taxon>
        <taxon>Solirubrobacterales</taxon>
        <taxon>Solirubrobacteraceae</taxon>
        <taxon>environmental samples</taxon>
    </lineage>
</organism>